<proteinExistence type="predicted"/>
<dbReference type="InterPro" id="IPR018683">
    <property type="entry name" value="DUF2169"/>
</dbReference>
<gene>
    <name evidence="3" type="ORF">CR152_15150</name>
</gene>
<evidence type="ECO:0000313" key="3">
    <source>
        <dbReference type="EMBL" id="ATQ75716.1"/>
    </source>
</evidence>
<dbReference type="RefSeq" id="WP_099875707.1">
    <property type="nucleotide sequence ID" value="NZ_CP024608.1"/>
</dbReference>
<dbReference type="EMBL" id="CP024608">
    <property type="protein sequence ID" value="ATQ75716.1"/>
    <property type="molecule type" value="Genomic_DNA"/>
</dbReference>
<organism evidence="3 4">
    <name type="scientific">Massilia violaceinigra</name>
    <dbReference type="NCBI Taxonomy" id="2045208"/>
    <lineage>
        <taxon>Bacteria</taxon>
        <taxon>Pseudomonadati</taxon>
        <taxon>Pseudomonadota</taxon>
        <taxon>Betaproteobacteria</taxon>
        <taxon>Burkholderiales</taxon>
        <taxon>Oxalobacteraceae</taxon>
        <taxon>Telluria group</taxon>
        <taxon>Massilia</taxon>
    </lineage>
</organism>
<evidence type="ECO:0000313" key="4">
    <source>
        <dbReference type="Proteomes" id="UP000229897"/>
    </source>
</evidence>
<evidence type="ECO:0000259" key="2">
    <source>
        <dbReference type="Pfam" id="PF09937"/>
    </source>
</evidence>
<protein>
    <recommendedName>
        <fullName evidence="2">DUF2169 domain-containing protein</fullName>
    </recommendedName>
</protein>
<feature type="domain" description="DUF2169" evidence="2">
    <location>
        <begin position="42"/>
        <end position="361"/>
    </location>
</feature>
<evidence type="ECO:0000256" key="1">
    <source>
        <dbReference type="SAM" id="MobiDB-lite"/>
    </source>
</evidence>
<keyword evidence="4" id="KW-1185">Reference proteome</keyword>
<dbReference type="Proteomes" id="UP000229897">
    <property type="component" value="Chromosome"/>
</dbReference>
<accession>A0A2D2DL50</accession>
<dbReference type="Pfam" id="PF09937">
    <property type="entry name" value="DUF2169"/>
    <property type="match status" value="1"/>
</dbReference>
<dbReference type="AlphaFoldDB" id="A0A2D2DL50"/>
<dbReference type="OrthoDB" id="237820at2"/>
<dbReference type="KEGG" id="mass:CR152_15150"/>
<sequence length="408" mass="44314">MMAAVAVEEVVAAGDAGMCATIQNHTGAPHFWFQQSGPEGERLDVLVVRATFDFAAHGERITLAVEQRPVVVGDVYAGPASTDPLRAVIEEDGDLVPYKPGTDILISGRALAPGGLPHTQWVAGLRVGGLKKLLRLHGPRQFRKRLFGWRVGPASPVESVCLDFRLAFGGCMDVAAAFTGDGEVDTIRHRANPAGIGWLPNPADYKHLGRSGRAFVARWVAEQKVLDAPQIEDALDPVTHPFQRLPPQGFGPIARWCTPRVGYQGDYDAHWRSTRYPLLPDNFDARYFQNAPADMVMTPHLRGDETVTMTGLLPEKADMALSGWMPIVAARLASGGDVISVPLLDTLRFDLDRRQVSIVWRTHFDYDDPVVDIAIAVTTSGTATKPDQPVVQPLSGVDDGSGPTYRAC</sequence>
<reference evidence="3" key="1">
    <citation type="submission" date="2017-10" db="EMBL/GenBank/DDBJ databases">
        <title>Massilia psychrophilum sp. nov., a novel purple-pigmented bacterium isolated from Tianshan glacier, Xinjiang Municipality, China.</title>
        <authorList>
            <person name="Wang H."/>
        </authorList>
    </citation>
    <scope>NUCLEOTIDE SEQUENCE [LARGE SCALE GENOMIC DNA]</scope>
    <source>
        <strain evidence="3">B2</strain>
    </source>
</reference>
<feature type="region of interest" description="Disordered" evidence="1">
    <location>
        <begin position="384"/>
        <end position="408"/>
    </location>
</feature>
<name>A0A2D2DL50_9BURK</name>